<dbReference type="Gene3D" id="1.10.3290.10">
    <property type="entry name" value="Fido-like domain"/>
    <property type="match status" value="1"/>
</dbReference>
<dbReference type="Pfam" id="PF02661">
    <property type="entry name" value="Fic"/>
    <property type="match status" value="1"/>
</dbReference>
<keyword evidence="2" id="KW-0547">Nucleotide-binding</keyword>
<evidence type="ECO:0000256" key="1">
    <source>
        <dbReference type="PIRSR" id="PIRSR640198-1"/>
    </source>
</evidence>
<dbReference type="PANTHER" id="PTHR13504">
    <property type="entry name" value="FIDO DOMAIN-CONTAINING PROTEIN DDB_G0283145"/>
    <property type="match status" value="1"/>
</dbReference>
<evidence type="ECO:0000313" key="5">
    <source>
        <dbReference type="Proteomes" id="UP001147695"/>
    </source>
</evidence>
<evidence type="ECO:0000259" key="3">
    <source>
        <dbReference type="PROSITE" id="PS51459"/>
    </source>
</evidence>
<organism evidence="4 5">
    <name type="scientific">Penicillium brevicompactum</name>
    <dbReference type="NCBI Taxonomy" id="5074"/>
    <lineage>
        <taxon>Eukaryota</taxon>
        <taxon>Fungi</taxon>
        <taxon>Dikarya</taxon>
        <taxon>Ascomycota</taxon>
        <taxon>Pezizomycotina</taxon>
        <taxon>Eurotiomycetes</taxon>
        <taxon>Eurotiomycetidae</taxon>
        <taxon>Eurotiales</taxon>
        <taxon>Aspergillaceae</taxon>
        <taxon>Penicillium</taxon>
    </lineage>
</organism>
<keyword evidence="2" id="KW-0067">ATP-binding</keyword>
<dbReference type="EMBL" id="JAPZBQ010000005">
    <property type="protein sequence ID" value="KAJ5328568.1"/>
    <property type="molecule type" value="Genomic_DNA"/>
</dbReference>
<dbReference type="InterPro" id="IPR040198">
    <property type="entry name" value="Fido_containing"/>
</dbReference>
<dbReference type="GO" id="GO:0005524">
    <property type="term" value="F:ATP binding"/>
    <property type="evidence" value="ECO:0007669"/>
    <property type="project" value="UniProtKB-KW"/>
</dbReference>
<dbReference type="PROSITE" id="PS51459">
    <property type="entry name" value="FIDO"/>
    <property type="match status" value="1"/>
</dbReference>
<evidence type="ECO:0000256" key="2">
    <source>
        <dbReference type="PIRSR" id="PIRSR640198-2"/>
    </source>
</evidence>
<dbReference type="Proteomes" id="UP001147695">
    <property type="component" value="Unassembled WGS sequence"/>
</dbReference>
<reference evidence="4" key="1">
    <citation type="submission" date="2022-12" db="EMBL/GenBank/DDBJ databases">
        <authorList>
            <person name="Petersen C."/>
        </authorList>
    </citation>
    <scope>NUCLEOTIDE SEQUENCE</scope>
    <source>
        <strain evidence="4">IBT 35673</strain>
    </source>
</reference>
<dbReference type="PANTHER" id="PTHR13504:SF38">
    <property type="entry name" value="FIDO DOMAIN-CONTAINING PROTEIN"/>
    <property type="match status" value="1"/>
</dbReference>
<accession>A0A9W9QAR8</accession>
<dbReference type="AlphaFoldDB" id="A0A9W9QAR8"/>
<feature type="active site" evidence="1">
    <location>
        <position position="277"/>
    </location>
</feature>
<proteinExistence type="predicted"/>
<reference evidence="4" key="2">
    <citation type="journal article" date="2023" name="IMA Fungus">
        <title>Comparative genomic study of the Penicillium genus elucidates a diverse pangenome and 15 lateral gene transfer events.</title>
        <authorList>
            <person name="Petersen C."/>
            <person name="Sorensen T."/>
            <person name="Nielsen M.R."/>
            <person name="Sondergaard T.E."/>
            <person name="Sorensen J.L."/>
            <person name="Fitzpatrick D.A."/>
            <person name="Frisvad J.C."/>
            <person name="Nielsen K.L."/>
        </authorList>
    </citation>
    <scope>NUCLEOTIDE SEQUENCE</scope>
    <source>
        <strain evidence="4">IBT 35673</strain>
    </source>
</reference>
<evidence type="ECO:0000313" key="4">
    <source>
        <dbReference type="EMBL" id="KAJ5328568.1"/>
    </source>
</evidence>
<feature type="domain" description="Fido" evidence="3">
    <location>
        <begin position="188"/>
        <end position="350"/>
    </location>
</feature>
<feature type="binding site" evidence="2">
    <location>
        <begin position="281"/>
        <end position="288"/>
    </location>
    <ligand>
        <name>ATP</name>
        <dbReference type="ChEBI" id="CHEBI:30616"/>
    </ligand>
</feature>
<dbReference type="InterPro" id="IPR003812">
    <property type="entry name" value="Fido"/>
</dbReference>
<gene>
    <name evidence="4" type="ORF">N7452_008958</name>
</gene>
<comment type="caution">
    <text evidence="4">The sequence shown here is derived from an EMBL/GenBank/DDBJ whole genome shotgun (WGS) entry which is preliminary data.</text>
</comment>
<dbReference type="InterPro" id="IPR036597">
    <property type="entry name" value="Fido-like_dom_sf"/>
</dbReference>
<protein>
    <recommendedName>
        <fullName evidence="3">Fido domain-containing protein</fullName>
    </recommendedName>
</protein>
<dbReference type="SUPFAM" id="SSF140931">
    <property type="entry name" value="Fic-like"/>
    <property type="match status" value="1"/>
</dbReference>
<sequence length="365" mass="40807">MASTSTETPPIPTKPKLSKSLRQYLQLNSPVYHGAVAYSKAAKDDAYDYKVGMHEFESETVFSEVRALHTKLSAILQEQLTPQQEKSLEDYILNCLVGMVYGSNIIEHAGSSFDATHNLCSVVFCGKQSSEDKPVKSKKVYLDLEEHLSLSNLPESPLDVLRSFHEVFGHAKAASYIIHQLCICGQDLTEEIILKTHEILTHKIDADGTPWEQYSGVYRTDEVSAGLHQFPHHSLVPYKMKAMIRELKSDLKQALSDGDIDPVTIASKYAHQFVNIHPFIDGNGRMSRLILNSLLLKLGSFLVCIGEDQVDRDLYLQVAANGSGLEETYGDLEEDEKPVMHKELGSFVLSQLKKSMDKLVHTLQS</sequence>
<name>A0A9W9QAR8_PENBR</name>